<sequence>MITLTGLMHGAAKPILCLEHPGRHESARSLPFPGVIRMKRYLTHLLQGSRTRLEDLQPARKRAAPRTIAGSAILRAEDGYDWLRQIKSTQKGCANLL</sequence>
<evidence type="ECO:0000313" key="1">
    <source>
        <dbReference type="EMBL" id="XBS88501.1"/>
    </source>
</evidence>
<reference evidence="1" key="1">
    <citation type="submission" date="2024-06" db="EMBL/GenBank/DDBJ databases">
        <authorList>
            <person name="Sun Y."/>
        </authorList>
    </citation>
    <scope>NUCLEOTIDE SEQUENCE</scope>
    <source>
        <strain evidence="1">IGA1.0</strain>
    </source>
</reference>
<dbReference type="AlphaFoldDB" id="A0AAU7QG86"/>
<proteinExistence type="predicted"/>
<name>A0AAU7QG86_9GAMM</name>
<organism evidence="1">
    <name type="scientific">Rhodanobacter sp. IGA1.0</name>
    <dbReference type="NCBI Taxonomy" id="3158582"/>
    <lineage>
        <taxon>Bacteria</taxon>
        <taxon>Pseudomonadati</taxon>
        <taxon>Pseudomonadota</taxon>
        <taxon>Gammaproteobacteria</taxon>
        <taxon>Lysobacterales</taxon>
        <taxon>Rhodanobacteraceae</taxon>
        <taxon>Rhodanobacter</taxon>
    </lineage>
</organism>
<dbReference type="EMBL" id="CP157948">
    <property type="protein sequence ID" value="XBS88501.1"/>
    <property type="molecule type" value="Genomic_DNA"/>
</dbReference>
<protein>
    <submittedName>
        <fullName evidence="1">Uncharacterized protein</fullName>
    </submittedName>
</protein>
<dbReference type="RefSeq" id="WP_350015401.1">
    <property type="nucleotide sequence ID" value="NZ_CP157948.1"/>
</dbReference>
<accession>A0AAU7QG86</accession>
<gene>
    <name evidence="1" type="ORF">ABNK63_08660</name>
</gene>